<evidence type="ECO:0000313" key="2">
    <source>
        <dbReference type="Proteomes" id="UP000623467"/>
    </source>
</evidence>
<sequence length="305" mass="33302">MTLDETTSRAEALCAQCATTPGMNAFQPIAASAVEVCCTVADLVANGNHNHSARMEKLAAFVVNEAERAVNGMTTALLSPETLQDLTRIEAKLDEMRRVIEHTSPRSKKGKLFKHHTFGREMCRLERELKSLVNALLKDAHKLTAVESSGISPAELANLTIRTASAICEAPVLNFLKPVVGVAETISETAQTVKSNRKAALQLAAHSKLVTRSIAEHAATIGSAAASNDEALASLNSVLSEIRSYLGYLQKPPRRRDRVVSWIMANKEKDRIQELNRGLDKALALFAVHLNLCPVLSLRTQLIWY</sequence>
<name>A0A8H6ZBP2_9AGAR</name>
<keyword evidence="2" id="KW-1185">Reference proteome</keyword>
<dbReference type="Gene3D" id="1.20.930.20">
    <property type="entry name" value="Adaptor protein Cbl, N-terminal domain"/>
    <property type="match status" value="1"/>
</dbReference>
<dbReference type="AlphaFoldDB" id="A0A8H6ZBP2"/>
<gene>
    <name evidence="1" type="ORF">MSAN_00341000</name>
</gene>
<organism evidence="1 2">
    <name type="scientific">Mycena sanguinolenta</name>
    <dbReference type="NCBI Taxonomy" id="230812"/>
    <lineage>
        <taxon>Eukaryota</taxon>
        <taxon>Fungi</taxon>
        <taxon>Dikarya</taxon>
        <taxon>Basidiomycota</taxon>
        <taxon>Agaricomycotina</taxon>
        <taxon>Agaricomycetes</taxon>
        <taxon>Agaricomycetidae</taxon>
        <taxon>Agaricales</taxon>
        <taxon>Marasmiineae</taxon>
        <taxon>Mycenaceae</taxon>
        <taxon>Mycena</taxon>
    </lineage>
</organism>
<comment type="caution">
    <text evidence="1">The sequence shown here is derived from an EMBL/GenBank/DDBJ whole genome shotgun (WGS) entry which is preliminary data.</text>
</comment>
<dbReference type="GO" id="GO:0007166">
    <property type="term" value="P:cell surface receptor signaling pathway"/>
    <property type="evidence" value="ECO:0007669"/>
    <property type="project" value="InterPro"/>
</dbReference>
<protein>
    <submittedName>
        <fullName evidence="1">Uncharacterized protein</fullName>
    </submittedName>
</protein>
<dbReference type="InterPro" id="IPR059179">
    <property type="entry name" value="MLKL-like_MCAfunc"/>
</dbReference>
<reference evidence="1" key="1">
    <citation type="submission" date="2020-05" db="EMBL/GenBank/DDBJ databases">
        <title>Mycena genomes resolve the evolution of fungal bioluminescence.</title>
        <authorList>
            <person name="Tsai I.J."/>
        </authorList>
    </citation>
    <scope>NUCLEOTIDE SEQUENCE</scope>
    <source>
        <strain evidence="1">160909Yilan</strain>
    </source>
</reference>
<evidence type="ECO:0000313" key="1">
    <source>
        <dbReference type="EMBL" id="KAF7374564.1"/>
    </source>
</evidence>
<proteinExistence type="predicted"/>
<dbReference type="InterPro" id="IPR036537">
    <property type="entry name" value="Adaptor_Cbl_N_dom_sf"/>
</dbReference>
<dbReference type="Proteomes" id="UP000623467">
    <property type="component" value="Unassembled WGS sequence"/>
</dbReference>
<dbReference type="EMBL" id="JACAZH010000002">
    <property type="protein sequence ID" value="KAF7374564.1"/>
    <property type="molecule type" value="Genomic_DNA"/>
</dbReference>
<dbReference type="CDD" id="cd21037">
    <property type="entry name" value="MLKL_NTD"/>
    <property type="match status" value="1"/>
</dbReference>
<accession>A0A8H6ZBP2</accession>